<name>A0A0A9F3D8_ARUDO</name>
<dbReference type="EMBL" id="GBRH01195078">
    <property type="protein sequence ID" value="JAE02818.1"/>
    <property type="molecule type" value="Transcribed_RNA"/>
</dbReference>
<protein>
    <submittedName>
        <fullName evidence="1">Uncharacterized protein</fullName>
    </submittedName>
</protein>
<reference evidence="1" key="1">
    <citation type="submission" date="2014-09" db="EMBL/GenBank/DDBJ databases">
        <authorList>
            <person name="Magalhaes I.L.F."/>
            <person name="Oliveira U."/>
            <person name="Santos F.R."/>
            <person name="Vidigal T.H.D.A."/>
            <person name="Brescovit A.D."/>
            <person name="Santos A.J."/>
        </authorList>
    </citation>
    <scope>NUCLEOTIDE SEQUENCE</scope>
    <source>
        <tissue evidence="1">Shoot tissue taken approximately 20 cm above the soil surface</tissue>
    </source>
</reference>
<organism evidence="1">
    <name type="scientific">Arundo donax</name>
    <name type="common">Giant reed</name>
    <name type="synonym">Donax arundinaceus</name>
    <dbReference type="NCBI Taxonomy" id="35708"/>
    <lineage>
        <taxon>Eukaryota</taxon>
        <taxon>Viridiplantae</taxon>
        <taxon>Streptophyta</taxon>
        <taxon>Embryophyta</taxon>
        <taxon>Tracheophyta</taxon>
        <taxon>Spermatophyta</taxon>
        <taxon>Magnoliopsida</taxon>
        <taxon>Liliopsida</taxon>
        <taxon>Poales</taxon>
        <taxon>Poaceae</taxon>
        <taxon>PACMAD clade</taxon>
        <taxon>Arundinoideae</taxon>
        <taxon>Arundineae</taxon>
        <taxon>Arundo</taxon>
    </lineage>
</organism>
<proteinExistence type="predicted"/>
<accession>A0A0A9F3D8</accession>
<reference evidence="1" key="2">
    <citation type="journal article" date="2015" name="Data Brief">
        <title>Shoot transcriptome of the giant reed, Arundo donax.</title>
        <authorList>
            <person name="Barrero R.A."/>
            <person name="Guerrero F.D."/>
            <person name="Moolhuijzen P."/>
            <person name="Goolsby J.A."/>
            <person name="Tidwell J."/>
            <person name="Bellgard S.E."/>
            <person name="Bellgard M.I."/>
        </authorList>
    </citation>
    <scope>NUCLEOTIDE SEQUENCE</scope>
    <source>
        <tissue evidence="1">Shoot tissue taken approximately 20 cm above the soil surface</tissue>
    </source>
</reference>
<dbReference type="AlphaFoldDB" id="A0A0A9F3D8"/>
<evidence type="ECO:0000313" key="1">
    <source>
        <dbReference type="EMBL" id="JAE02818.1"/>
    </source>
</evidence>
<sequence length="48" mass="5598">MYIQLLIIYNAVKKVNTNYTHSLCIAVHTHTSLNNSHYNLRPAQQRSK</sequence>